<dbReference type="Pfam" id="PF01395">
    <property type="entry name" value="PBP_GOBP"/>
    <property type="match status" value="1"/>
</dbReference>
<comment type="caution">
    <text evidence="2">The sequence shown here is derived from an EMBL/GenBank/DDBJ whole genome shotgun (WGS) entry which is preliminary data.</text>
</comment>
<dbReference type="OrthoDB" id="6595846at2759"/>
<evidence type="ECO:0000256" key="1">
    <source>
        <dbReference type="SAM" id="SignalP"/>
    </source>
</evidence>
<accession>A0A1D2N3L8</accession>
<evidence type="ECO:0000313" key="3">
    <source>
        <dbReference type="Proteomes" id="UP000094527"/>
    </source>
</evidence>
<dbReference type="Gene3D" id="1.10.238.20">
    <property type="entry name" value="Pheromone/general odorant binding protein domain"/>
    <property type="match status" value="1"/>
</dbReference>
<dbReference type="EMBL" id="LJIJ01000252">
    <property type="protein sequence ID" value="ODM99853.1"/>
    <property type="molecule type" value="Genomic_DNA"/>
</dbReference>
<dbReference type="OMA" id="MITECLT"/>
<dbReference type="Proteomes" id="UP000094527">
    <property type="component" value="Unassembled WGS sequence"/>
</dbReference>
<reference evidence="2 3" key="1">
    <citation type="journal article" date="2016" name="Genome Biol. Evol.">
        <title>Gene Family Evolution Reflects Adaptation to Soil Environmental Stressors in the Genome of the Collembolan Orchesella cincta.</title>
        <authorList>
            <person name="Faddeeva-Vakhrusheva A."/>
            <person name="Derks M.F."/>
            <person name="Anvar S.Y."/>
            <person name="Agamennone V."/>
            <person name="Suring W."/>
            <person name="Smit S."/>
            <person name="van Straalen N.M."/>
            <person name="Roelofs D."/>
        </authorList>
    </citation>
    <scope>NUCLEOTIDE SEQUENCE [LARGE SCALE GENOMIC DNA]</scope>
    <source>
        <tissue evidence="2">Mixed pool</tissue>
    </source>
</reference>
<feature type="signal peptide" evidence="1">
    <location>
        <begin position="1"/>
        <end position="25"/>
    </location>
</feature>
<dbReference type="AlphaFoldDB" id="A0A1D2N3L8"/>
<dbReference type="InterPro" id="IPR006170">
    <property type="entry name" value="PBP/GOBP"/>
</dbReference>
<name>A0A1D2N3L8_ORCCI</name>
<dbReference type="SMART" id="SM00708">
    <property type="entry name" value="PhBP"/>
    <property type="match status" value="1"/>
</dbReference>
<feature type="chain" id="PRO_5008904982" evidence="1">
    <location>
        <begin position="26"/>
        <end position="155"/>
    </location>
</feature>
<protein>
    <submittedName>
        <fullName evidence="2">Uncharacterized protein</fullName>
    </submittedName>
</protein>
<gene>
    <name evidence="2" type="ORF">Ocin01_06828</name>
</gene>
<proteinExistence type="predicted"/>
<keyword evidence="3" id="KW-1185">Reference proteome</keyword>
<dbReference type="InterPro" id="IPR036728">
    <property type="entry name" value="PBP_GOBP_sf"/>
</dbReference>
<dbReference type="SUPFAM" id="SSF47565">
    <property type="entry name" value="Insect pheromone/odorant-binding proteins"/>
    <property type="match status" value="1"/>
</dbReference>
<evidence type="ECO:0000313" key="2">
    <source>
        <dbReference type="EMBL" id="ODM99853.1"/>
    </source>
</evidence>
<keyword evidence="1" id="KW-0732">Signal</keyword>
<dbReference type="GO" id="GO:0005549">
    <property type="term" value="F:odorant binding"/>
    <property type="evidence" value="ECO:0007669"/>
    <property type="project" value="InterPro"/>
</dbReference>
<organism evidence="2 3">
    <name type="scientific">Orchesella cincta</name>
    <name type="common">Springtail</name>
    <name type="synonym">Podura cincta</name>
    <dbReference type="NCBI Taxonomy" id="48709"/>
    <lineage>
        <taxon>Eukaryota</taxon>
        <taxon>Metazoa</taxon>
        <taxon>Ecdysozoa</taxon>
        <taxon>Arthropoda</taxon>
        <taxon>Hexapoda</taxon>
        <taxon>Collembola</taxon>
        <taxon>Entomobryomorpha</taxon>
        <taxon>Entomobryoidea</taxon>
        <taxon>Orchesellidae</taxon>
        <taxon>Orchesellinae</taxon>
        <taxon>Orchesella</taxon>
    </lineage>
</organism>
<sequence length="155" mass="17197">MQKWHIAAFVAVVAMQAIFFGVATAQDEIACRGVDLNMTAEQKAQVTDCLAENGIKSVWKIPVEKLSCFGVCILRKKKLLTDGGKLDHDKILNYIMDVMKPDEVKVPLKDGTEKCMKEHGDKVEGNNDPKCMTFMEVGQCASTNRDGNLDTGWED</sequence>